<evidence type="ECO:0000313" key="11">
    <source>
        <dbReference type="EMBL" id="KAK3898474.1"/>
    </source>
</evidence>
<dbReference type="InterPro" id="IPR045149">
    <property type="entry name" value="OS-9-like"/>
</dbReference>
<dbReference type="GO" id="GO:0030968">
    <property type="term" value="P:endoplasmic reticulum unfolded protein response"/>
    <property type="evidence" value="ECO:0007669"/>
    <property type="project" value="UniProtKB-UniRule"/>
</dbReference>
<evidence type="ECO:0000256" key="7">
    <source>
        <dbReference type="RuleBase" id="RU369099"/>
    </source>
</evidence>
<evidence type="ECO:0000313" key="12">
    <source>
        <dbReference type="Proteomes" id="UP001303889"/>
    </source>
</evidence>
<protein>
    <recommendedName>
        <fullName evidence="7">Endoplasmic reticulum lectin</fullName>
    </recommendedName>
    <alternativeName>
        <fullName evidence="7">Protein OS-9 homolog</fullName>
    </alternativeName>
</protein>
<feature type="compositionally biased region" description="Basic and acidic residues" evidence="8">
    <location>
        <begin position="73"/>
        <end position="93"/>
    </location>
</feature>
<dbReference type="GO" id="GO:0030246">
    <property type="term" value="F:carbohydrate binding"/>
    <property type="evidence" value="ECO:0007669"/>
    <property type="project" value="UniProtKB-UniRule"/>
</dbReference>
<dbReference type="GO" id="GO:0005789">
    <property type="term" value="C:endoplasmic reticulum membrane"/>
    <property type="evidence" value="ECO:0007669"/>
    <property type="project" value="UniProtKB-SubCell"/>
</dbReference>
<dbReference type="SUPFAM" id="SSF50911">
    <property type="entry name" value="Mannose 6-phosphate receptor domain"/>
    <property type="match status" value="1"/>
</dbReference>
<feature type="compositionally biased region" description="Basic and acidic residues" evidence="8">
    <location>
        <begin position="477"/>
        <end position="488"/>
    </location>
</feature>
<feature type="compositionally biased region" description="Acidic residues" evidence="8">
    <location>
        <begin position="525"/>
        <end position="534"/>
    </location>
</feature>
<dbReference type="InterPro" id="IPR009011">
    <property type="entry name" value="Man6P_isomerase_rcpt-bd_dom_sf"/>
</dbReference>
<accession>A0AAN6RPX7</accession>
<dbReference type="GO" id="GO:0030970">
    <property type="term" value="P:retrograde protein transport, ER to cytosol"/>
    <property type="evidence" value="ECO:0007669"/>
    <property type="project" value="TreeGrafter"/>
</dbReference>
<evidence type="ECO:0000256" key="3">
    <source>
        <dbReference type="ARBA" id="ARBA00022729"/>
    </source>
</evidence>
<dbReference type="Pfam" id="PF07915">
    <property type="entry name" value="PRKCSH"/>
    <property type="match status" value="1"/>
</dbReference>
<dbReference type="GO" id="GO:0005788">
    <property type="term" value="C:endoplasmic reticulum lumen"/>
    <property type="evidence" value="ECO:0007669"/>
    <property type="project" value="UniProtKB-UniRule"/>
</dbReference>
<evidence type="ECO:0000256" key="4">
    <source>
        <dbReference type="ARBA" id="ARBA00022734"/>
    </source>
</evidence>
<keyword evidence="3 9" id="KW-0732">Signal</keyword>
<evidence type="ECO:0000256" key="1">
    <source>
        <dbReference type="ARBA" id="ARBA00004367"/>
    </source>
</evidence>
<comment type="subcellular location">
    <subcellularLocation>
        <location evidence="1 7">Endoplasmic reticulum membrane</location>
        <topology evidence="1 7">Peripheral membrane protein</topology>
        <orientation evidence="1 7">Lumenal side</orientation>
    </subcellularLocation>
</comment>
<evidence type="ECO:0000256" key="5">
    <source>
        <dbReference type="ARBA" id="ARBA00022824"/>
    </source>
</evidence>
<feature type="compositionally biased region" description="Polar residues" evidence="8">
    <location>
        <begin position="214"/>
        <end position="228"/>
    </location>
</feature>
<evidence type="ECO:0000256" key="9">
    <source>
        <dbReference type="SAM" id="SignalP"/>
    </source>
</evidence>
<dbReference type="PANTHER" id="PTHR15414:SF0">
    <property type="entry name" value="ENDOPLASMIC RETICULUM LECTIN 1"/>
    <property type="match status" value="1"/>
</dbReference>
<feature type="compositionally biased region" description="Low complexity" evidence="8">
    <location>
        <begin position="60"/>
        <end position="71"/>
    </location>
</feature>
<feature type="domain" description="MRH" evidence="10">
    <location>
        <begin position="161"/>
        <end position="302"/>
    </location>
</feature>
<dbReference type="InterPro" id="IPR044865">
    <property type="entry name" value="MRH_dom"/>
</dbReference>
<name>A0AAN6RPX7_9PEZI</name>
<evidence type="ECO:0000256" key="2">
    <source>
        <dbReference type="ARBA" id="ARBA00009918"/>
    </source>
</evidence>
<dbReference type="PROSITE" id="PS51914">
    <property type="entry name" value="MRH"/>
    <property type="match status" value="1"/>
</dbReference>
<dbReference type="PANTHER" id="PTHR15414">
    <property type="entry name" value="OS-9-RELATED"/>
    <property type="match status" value="1"/>
</dbReference>
<feature type="region of interest" description="Disordered" evidence="8">
    <location>
        <begin position="207"/>
        <end position="234"/>
    </location>
</feature>
<evidence type="ECO:0000256" key="6">
    <source>
        <dbReference type="ARBA" id="ARBA00023157"/>
    </source>
</evidence>
<keyword evidence="6" id="KW-1015">Disulfide bond</keyword>
<organism evidence="11 12">
    <name type="scientific">Staphylotrichum tortipilum</name>
    <dbReference type="NCBI Taxonomy" id="2831512"/>
    <lineage>
        <taxon>Eukaryota</taxon>
        <taxon>Fungi</taxon>
        <taxon>Dikarya</taxon>
        <taxon>Ascomycota</taxon>
        <taxon>Pezizomycotina</taxon>
        <taxon>Sordariomycetes</taxon>
        <taxon>Sordariomycetidae</taxon>
        <taxon>Sordariales</taxon>
        <taxon>Chaetomiaceae</taxon>
        <taxon>Staphylotrichum</taxon>
    </lineage>
</organism>
<proteinExistence type="inferred from homology"/>
<comment type="similarity">
    <text evidence="2 7">Belongs to the OS-9 family.</text>
</comment>
<comment type="function">
    <text evidence="7">Lectin involved in the quality control of the secretory pathway. As a member of the endoplasmic reticulum-associated degradation lumenal (ERAD-L) surveillance system, targets misfolded endoplasmic reticulum lumenal glycoproteins for degradation.</text>
</comment>
<feature type="region of interest" description="Disordered" evidence="8">
    <location>
        <begin position="469"/>
        <end position="534"/>
    </location>
</feature>
<dbReference type="AlphaFoldDB" id="A0AAN6RPX7"/>
<keyword evidence="4 7" id="KW-0430">Lectin</keyword>
<gene>
    <name evidence="11" type="ORF">C8A05DRAFT_18963</name>
</gene>
<feature type="compositionally biased region" description="Basic and acidic residues" evidence="8">
    <location>
        <begin position="496"/>
        <end position="517"/>
    </location>
</feature>
<keyword evidence="5 7" id="KW-0256">Endoplasmic reticulum</keyword>
<feature type="region of interest" description="Disordered" evidence="8">
    <location>
        <begin position="54"/>
        <end position="100"/>
    </location>
</feature>
<reference evidence="11" key="2">
    <citation type="submission" date="2023-05" db="EMBL/GenBank/DDBJ databases">
        <authorList>
            <consortium name="Lawrence Berkeley National Laboratory"/>
            <person name="Steindorff A."/>
            <person name="Hensen N."/>
            <person name="Bonometti L."/>
            <person name="Westerberg I."/>
            <person name="Brannstrom I.O."/>
            <person name="Guillou S."/>
            <person name="Cros-Aarteil S."/>
            <person name="Calhoun S."/>
            <person name="Haridas S."/>
            <person name="Kuo A."/>
            <person name="Mondo S."/>
            <person name="Pangilinan J."/>
            <person name="Riley R."/>
            <person name="Labutti K."/>
            <person name="Andreopoulos B."/>
            <person name="Lipzen A."/>
            <person name="Chen C."/>
            <person name="Yanf M."/>
            <person name="Daum C."/>
            <person name="Ng V."/>
            <person name="Clum A."/>
            <person name="Ohm R."/>
            <person name="Martin F."/>
            <person name="Silar P."/>
            <person name="Natvig D."/>
            <person name="Lalanne C."/>
            <person name="Gautier V."/>
            <person name="Ament-Velasquez S.L."/>
            <person name="Kruys A."/>
            <person name="Hutchinson M.I."/>
            <person name="Powell A.J."/>
            <person name="Barry K."/>
            <person name="Miller A.N."/>
            <person name="Grigoriev I.V."/>
            <person name="Debuchy R."/>
            <person name="Gladieux P."/>
            <person name="Thoren M.H."/>
            <person name="Johannesson H."/>
        </authorList>
    </citation>
    <scope>NUCLEOTIDE SEQUENCE</scope>
    <source>
        <strain evidence="11">CBS 103.79</strain>
    </source>
</reference>
<reference evidence="11" key="1">
    <citation type="journal article" date="2023" name="Mol. Phylogenet. Evol.">
        <title>Genome-scale phylogeny and comparative genomics of the fungal order Sordariales.</title>
        <authorList>
            <person name="Hensen N."/>
            <person name="Bonometti L."/>
            <person name="Westerberg I."/>
            <person name="Brannstrom I.O."/>
            <person name="Guillou S."/>
            <person name="Cros-Aarteil S."/>
            <person name="Calhoun S."/>
            <person name="Haridas S."/>
            <person name="Kuo A."/>
            <person name="Mondo S."/>
            <person name="Pangilinan J."/>
            <person name="Riley R."/>
            <person name="LaButti K."/>
            <person name="Andreopoulos B."/>
            <person name="Lipzen A."/>
            <person name="Chen C."/>
            <person name="Yan M."/>
            <person name="Daum C."/>
            <person name="Ng V."/>
            <person name="Clum A."/>
            <person name="Steindorff A."/>
            <person name="Ohm R.A."/>
            <person name="Martin F."/>
            <person name="Silar P."/>
            <person name="Natvig D.O."/>
            <person name="Lalanne C."/>
            <person name="Gautier V."/>
            <person name="Ament-Velasquez S.L."/>
            <person name="Kruys A."/>
            <person name="Hutchinson M.I."/>
            <person name="Powell A.J."/>
            <person name="Barry K."/>
            <person name="Miller A.N."/>
            <person name="Grigoriev I.V."/>
            <person name="Debuchy R."/>
            <person name="Gladieux P."/>
            <person name="Hiltunen Thoren M."/>
            <person name="Johannesson H."/>
        </authorList>
    </citation>
    <scope>NUCLEOTIDE SEQUENCE</scope>
    <source>
        <strain evidence="11">CBS 103.79</strain>
    </source>
</reference>
<dbReference type="Gene3D" id="2.70.130.10">
    <property type="entry name" value="Mannose-6-phosphate receptor binding domain"/>
    <property type="match status" value="1"/>
</dbReference>
<keyword evidence="7" id="KW-0472">Membrane</keyword>
<sequence>MRRLNLVLLASLQLAQARQPSFSIHDDVLAHPEYEVVIGSDFISESDALSILESSRSRDAPAPAASALPSDVSRTDKREPSDTAGAHGDRDHDAESDDETQISETYEIINNAPFRYLCSVPVLAPPPALNRTATELAKAEEAREFTRASAKGWELMSDLDGTCMYFTAGWWSYSFCYGKDVAQFHALPGRPGEPPMRDEKSLEYILGKTPAPNNPEQDAETTTSSNTGLAPPNAQLQVKGDQRYLSQQLDDGTICDLTGRPRTIEVQYHCAPGATTDRIGWVKEVTTCTYLMTVYTPRLCADMAFLPPKETHAHPIHCRPIASTDEEEALWQYYQRLEAGDVLLSPQKAKTPKPAAGRDVPQNHFAGTTIGGVVVGAHRFIGDDLAHKLPLPRGVSRQPAPAVEILASKKGGADEVEAMSDEELVKLKLDPKEVKRYRDAMQLTAGDRGWELQLVEGEDGELEYMGAFDKDEEGQEGEQKKGNKEEGKGVQNGGGTKEKAVKQEKEAKGGKKEKEEQATDGSQGSEEEFFKDEL</sequence>
<evidence type="ECO:0000256" key="8">
    <source>
        <dbReference type="SAM" id="MobiDB-lite"/>
    </source>
</evidence>
<keyword evidence="12" id="KW-1185">Reference proteome</keyword>
<dbReference type="InterPro" id="IPR012913">
    <property type="entry name" value="OS9-like_dom"/>
</dbReference>
<feature type="chain" id="PRO_5042905643" description="Endoplasmic reticulum lectin" evidence="9">
    <location>
        <begin position="18"/>
        <end position="534"/>
    </location>
</feature>
<comment type="caution">
    <text evidence="11">The sequence shown here is derived from an EMBL/GenBank/DDBJ whole genome shotgun (WGS) entry which is preliminary data.</text>
</comment>
<feature type="signal peptide" evidence="9">
    <location>
        <begin position="1"/>
        <end position="17"/>
    </location>
</feature>
<dbReference type="Proteomes" id="UP001303889">
    <property type="component" value="Unassembled WGS sequence"/>
</dbReference>
<dbReference type="EMBL" id="MU855931">
    <property type="protein sequence ID" value="KAK3898474.1"/>
    <property type="molecule type" value="Genomic_DNA"/>
</dbReference>
<evidence type="ECO:0000259" key="10">
    <source>
        <dbReference type="PROSITE" id="PS51914"/>
    </source>
</evidence>